<organism evidence="9 10">
    <name type="scientific">Tulasnella calospora MUT 4182</name>
    <dbReference type="NCBI Taxonomy" id="1051891"/>
    <lineage>
        <taxon>Eukaryota</taxon>
        <taxon>Fungi</taxon>
        <taxon>Dikarya</taxon>
        <taxon>Basidiomycota</taxon>
        <taxon>Agaricomycotina</taxon>
        <taxon>Agaricomycetes</taxon>
        <taxon>Cantharellales</taxon>
        <taxon>Tulasnellaceae</taxon>
        <taxon>Tulasnella</taxon>
    </lineage>
</organism>
<dbReference type="InterPro" id="IPR006179">
    <property type="entry name" value="5_nucleotidase/apyrase"/>
</dbReference>
<dbReference type="FunFam" id="3.60.21.10:FF:000020">
    <property type="entry name" value="NT5E isoform 4"/>
    <property type="match status" value="1"/>
</dbReference>
<dbReference type="STRING" id="1051891.A0A0C3LGV4"/>
<dbReference type="InterPro" id="IPR029052">
    <property type="entry name" value="Metallo-depent_PP-like"/>
</dbReference>
<keyword evidence="10" id="KW-1185">Reference proteome</keyword>
<dbReference type="HOGENOM" id="CLU_005854_7_1_1"/>
<dbReference type="Gene3D" id="3.60.21.10">
    <property type="match status" value="1"/>
</dbReference>
<feature type="signal peptide" evidence="6">
    <location>
        <begin position="1"/>
        <end position="18"/>
    </location>
</feature>
<keyword evidence="3 6" id="KW-0732">Signal</keyword>
<proteinExistence type="inferred from homology"/>
<name>A0A0C3LGV4_9AGAM</name>
<keyword evidence="4 6" id="KW-0547">Nucleotide-binding</keyword>
<keyword evidence="5 6" id="KW-0378">Hydrolase</keyword>
<dbReference type="PRINTS" id="PR01607">
    <property type="entry name" value="APYRASEFAMLY"/>
</dbReference>
<dbReference type="Pfam" id="PF00149">
    <property type="entry name" value="Metallophos"/>
    <property type="match status" value="1"/>
</dbReference>
<evidence type="ECO:0000256" key="3">
    <source>
        <dbReference type="ARBA" id="ARBA00022729"/>
    </source>
</evidence>
<reference evidence="9 10" key="1">
    <citation type="submission" date="2014-04" db="EMBL/GenBank/DDBJ databases">
        <authorList>
            <consortium name="DOE Joint Genome Institute"/>
            <person name="Kuo A."/>
            <person name="Girlanda M."/>
            <person name="Perotto S."/>
            <person name="Kohler A."/>
            <person name="Nagy L.G."/>
            <person name="Floudas D."/>
            <person name="Copeland A."/>
            <person name="Barry K.W."/>
            <person name="Cichocki N."/>
            <person name="Veneault-Fourrey C."/>
            <person name="LaButti K."/>
            <person name="Lindquist E.A."/>
            <person name="Lipzen A."/>
            <person name="Lundell T."/>
            <person name="Morin E."/>
            <person name="Murat C."/>
            <person name="Sun H."/>
            <person name="Tunlid A."/>
            <person name="Henrissat B."/>
            <person name="Grigoriev I.V."/>
            <person name="Hibbett D.S."/>
            <person name="Martin F."/>
            <person name="Nordberg H.P."/>
            <person name="Cantor M.N."/>
            <person name="Hua S.X."/>
        </authorList>
    </citation>
    <scope>NUCLEOTIDE SEQUENCE [LARGE SCALE GENOMIC DNA]</scope>
    <source>
        <strain evidence="9 10">MUT 4182</strain>
    </source>
</reference>
<evidence type="ECO:0000313" key="10">
    <source>
        <dbReference type="Proteomes" id="UP000054248"/>
    </source>
</evidence>
<dbReference type="GO" id="GO:0009166">
    <property type="term" value="P:nucleotide catabolic process"/>
    <property type="evidence" value="ECO:0007669"/>
    <property type="project" value="InterPro"/>
</dbReference>
<dbReference type="AlphaFoldDB" id="A0A0C3LGV4"/>
<evidence type="ECO:0000259" key="7">
    <source>
        <dbReference type="Pfam" id="PF00149"/>
    </source>
</evidence>
<evidence type="ECO:0000256" key="4">
    <source>
        <dbReference type="ARBA" id="ARBA00022741"/>
    </source>
</evidence>
<accession>A0A0C3LGV4</accession>
<dbReference type="PANTHER" id="PTHR11575">
    <property type="entry name" value="5'-NUCLEOTIDASE-RELATED"/>
    <property type="match status" value="1"/>
</dbReference>
<dbReference type="Gene3D" id="3.90.780.10">
    <property type="entry name" value="5'-Nucleotidase, C-terminal domain"/>
    <property type="match status" value="1"/>
</dbReference>
<feature type="domain" description="5'-Nucleotidase C-terminal" evidence="8">
    <location>
        <begin position="344"/>
        <end position="503"/>
    </location>
</feature>
<reference evidence="10" key="2">
    <citation type="submission" date="2015-01" db="EMBL/GenBank/DDBJ databases">
        <title>Evolutionary Origins and Diversification of the Mycorrhizal Mutualists.</title>
        <authorList>
            <consortium name="DOE Joint Genome Institute"/>
            <consortium name="Mycorrhizal Genomics Consortium"/>
            <person name="Kohler A."/>
            <person name="Kuo A."/>
            <person name="Nagy L.G."/>
            <person name="Floudas D."/>
            <person name="Copeland A."/>
            <person name="Barry K.W."/>
            <person name="Cichocki N."/>
            <person name="Veneault-Fourrey C."/>
            <person name="LaButti K."/>
            <person name="Lindquist E.A."/>
            <person name="Lipzen A."/>
            <person name="Lundell T."/>
            <person name="Morin E."/>
            <person name="Murat C."/>
            <person name="Riley R."/>
            <person name="Ohm R."/>
            <person name="Sun H."/>
            <person name="Tunlid A."/>
            <person name="Henrissat B."/>
            <person name="Grigoriev I.V."/>
            <person name="Hibbett D.S."/>
            <person name="Martin F."/>
        </authorList>
    </citation>
    <scope>NUCLEOTIDE SEQUENCE [LARGE SCALE GENOMIC DNA]</scope>
    <source>
        <strain evidence="10">MUT 4182</strain>
    </source>
</reference>
<dbReference type="OrthoDB" id="7722975at2759"/>
<dbReference type="GO" id="GO:0016788">
    <property type="term" value="F:hydrolase activity, acting on ester bonds"/>
    <property type="evidence" value="ECO:0007669"/>
    <property type="project" value="InterPro"/>
</dbReference>
<dbReference type="PROSITE" id="PS00786">
    <property type="entry name" value="5_NUCLEOTIDASE_2"/>
    <property type="match status" value="1"/>
</dbReference>
<evidence type="ECO:0000256" key="1">
    <source>
        <dbReference type="ARBA" id="ARBA00006654"/>
    </source>
</evidence>
<evidence type="ECO:0000313" key="9">
    <source>
        <dbReference type="EMBL" id="KIO20687.1"/>
    </source>
</evidence>
<dbReference type="InterPro" id="IPR008334">
    <property type="entry name" value="5'-Nucleotdase_C"/>
</dbReference>
<dbReference type="InterPro" id="IPR004843">
    <property type="entry name" value="Calcineurin-like_PHP"/>
</dbReference>
<gene>
    <name evidence="9" type="ORF">M407DRAFT_220033</name>
</gene>
<dbReference type="SUPFAM" id="SSF56300">
    <property type="entry name" value="Metallo-dependent phosphatases"/>
    <property type="match status" value="1"/>
</dbReference>
<evidence type="ECO:0000256" key="6">
    <source>
        <dbReference type="RuleBase" id="RU362119"/>
    </source>
</evidence>
<evidence type="ECO:0000256" key="5">
    <source>
        <dbReference type="ARBA" id="ARBA00022801"/>
    </source>
</evidence>
<sequence>MAPVRYVVLASLPALAIASAGPSTSSWLDSHLRFFDDAGNYNITIFHLNDVHAHLDQFTASGTDCHQENGKPCYGGYARIKTKVDELRGLYKDSLFVNAGDEFQGTLFYTYLGPSVIAQTINQLGFDAITLGNHEFDGGNEPLVKWIKELDFPMICANVNTTDKSLKEALVPYKVFPEHQLAIVAVTTADIPGISNPDEGTTFLDPTETVQKTVDYVLEHEDVKRIVVMTHIGYDLDIKLAKNTRNVHLVVGGHSHTLLGNFTGAAGPYPTIVENLDGEEVFVVTASKWGQYLGKIDVAYDRQGKIVAYTGSPILMDAAIPFSEPLQSQVLEWRKQFDAIGSVVVGEASTPLDQTTCQQQECNLGDAIADAMVEYRIANGGHPDGAIINAGGIRASIDAGQITKGDILQCFPFMNAVVDLKFTGKQLWDIFEGIVSQRNSAGETVTSFVQVSKGMQITYDPSKPQGSRLVSLNVGQADPVPAIELTKEYTIATVDYIATGGKYWLSWTFWRLRTNQQRIISLDTLDVVFNNYVSAHSPVNVGLSGRISQVQSASSKRGWSTEW</sequence>
<feature type="domain" description="Calcineurin-like phosphoesterase" evidence="7">
    <location>
        <begin position="44"/>
        <end position="257"/>
    </location>
</feature>
<evidence type="ECO:0000259" key="8">
    <source>
        <dbReference type="Pfam" id="PF02872"/>
    </source>
</evidence>
<evidence type="ECO:0000256" key="2">
    <source>
        <dbReference type="ARBA" id="ARBA00022723"/>
    </source>
</evidence>
<feature type="chain" id="PRO_5005111127" description="5'-Nucleotidase C-terminal domain-containing protein" evidence="6">
    <location>
        <begin position="19"/>
        <end position="563"/>
    </location>
</feature>
<dbReference type="InterPro" id="IPR006146">
    <property type="entry name" value="5'-Nucleotdase_CS"/>
</dbReference>
<comment type="similarity">
    <text evidence="1 6">Belongs to the 5'-nucleotidase family.</text>
</comment>
<evidence type="ECO:0008006" key="11">
    <source>
        <dbReference type="Google" id="ProtNLM"/>
    </source>
</evidence>
<dbReference type="Proteomes" id="UP000054248">
    <property type="component" value="Unassembled WGS sequence"/>
</dbReference>
<dbReference type="GO" id="GO:0046872">
    <property type="term" value="F:metal ion binding"/>
    <property type="evidence" value="ECO:0007669"/>
    <property type="project" value="UniProtKB-KW"/>
</dbReference>
<dbReference type="GO" id="GO:0000166">
    <property type="term" value="F:nucleotide binding"/>
    <property type="evidence" value="ECO:0007669"/>
    <property type="project" value="UniProtKB-KW"/>
</dbReference>
<dbReference type="CDD" id="cd07409">
    <property type="entry name" value="MPP_CD73_N"/>
    <property type="match status" value="1"/>
</dbReference>
<dbReference type="Pfam" id="PF02872">
    <property type="entry name" value="5_nucleotid_C"/>
    <property type="match status" value="1"/>
</dbReference>
<protein>
    <recommendedName>
        <fullName evidence="11">5'-Nucleotidase C-terminal domain-containing protein</fullName>
    </recommendedName>
</protein>
<dbReference type="SUPFAM" id="SSF55816">
    <property type="entry name" value="5'-nucleotidase (syn. UDP-sugar hydrolase), C-terminal domain"/>
    <property type="match status" value="1"/>
</dbReference>
<dbReference type="EMBL" id="KN823165">
    <property type="protein sequence ID" value="KIO20687.1"/>
    <property type="molecule type" value="Genomic_DNA"/>
</dbReference>
<dbReference type="PANTHER" id="PTHR11575:SF24">
    <property type="entry name" value="5'-NUCLEOTIDASE"/>
    <property type="match status" value="1"/>
</dbReference>
<keyword evidence="2" id="KW-0479">Metal-binding</keyword>
<dbReference type="InterPro" id="IPR036907">
    <property type="entry name" value="5'-Nucleotdase_C_sf"/>
</dbReference>